<dbReference type="Pfam" id="PF04411">
    <property type="entry name" value="PDDEXK_7"/>
    <property type="match status" value="1"/>
</dbReference>
<dbReference type="Proteomes" id="UP001139104">
    <property type="component" value="Unassembled WGS sequence"/>
</dbReference>
<proteinExistence type="predicted"/>
<evidence type="ECO:0008006" key="3">
    <source>
        <dbReference type="Google" id="ProtNLM"/>
    </source>
</evidence>
<protein>
    <recommendedName>
        <fullName evidence="3">DUF2357 domain-containing protein</fullName>
    </recommendedName>
</protein>
<gene>
    <name evidence="1" type="ORF">K2U94_18745</name>
</gene>
<comment type="caution">
    <text evidence="1">The sequence shown here is derived from an EMBL/GenBank/DDBJ whole genome shotgun (WGS) entry which is preliminary data.</text>
</comment>
<organism evidence="1 2">
    <name type="scientific">Candidatus Rhodoblastus alkanivorans</name>
    <dbReference type="NCBI Taxonomy" id="2954117"/>
    <lineage>
        <taxon>Bacteria</taxon>
        <taxon>Pseudomonadati</taxon>
        <taxon>Pseudomonadota</taxon>
        <taxon>Alphaproteobacteria</taxon>
        <taxon>Hyphomicrobiales</taxon>
        <taxon>Rhodoblastaceae</taxon>
        <taxon>Rhodoblastus</taxon>
    </lineage>
</organism>
<evidence type="ECO:0000313" key="1">
    <source>
        <dbReference type="EMBL" id="MCI4684778.1"/>
    </source>
</evidence>
<dbReference type="EMBL" id="JAIVFP010000001">
    <property type="protein sequence ID" value="MCI4684778.1"/>
    <property type="molecule type" value="Genomic_DNA"/>
</dbReference>
<evidence type="ECO:0000313" key="2">
    <source>
        <dbReference type="Proteomes" id="UP001139104"/>
    </source>
</evidence>
<accession>A0ABS9ZAQ2</accession>
<name>A0ABS9ZAQ2_9HYPH</name>
<dbReference type="RefSeq" id="WP_243068658.1">
    <property type="nucleotide sequence ID" value="NZ_JAIVFK010000036.1"/>
</dbReference>
<sequence length="567" mass="62841">MQRDQAAAFGAQASTDAKEPFGARDRAVLVLNMLELAPYRIVAGERQDLTLGAGGWACFEGDTIYIDTRTKNLPVMRVAGAELPAGGLKNDSEGFSARFEIPIMTWAGRTLIEARDGEKIVTTTLEIDPHQQKLGANEFDKMLAELSERSQGLVWGLSPGAAKGMISMSTLAIVHPAVITSQLPVFERLLERYVAAPPMVTLRVRDAFPLNFSRRADLITLRWLGRRPAVLKAVTGDKDVGAFMDARTPIDQPSAVLSTDHPITRYFAYVLRRLRRRFKESVDVLRQTRGRPFLDPTIEAHAEMLAATIEAAARRLDALLVLPLFKQITPEPIGETTLQALSDHPLYAAIYRAARKLLEPGLAYDPGGDLQSSLKHTYDLFELFVLYRIVDGLPGLLGPGWSVGKAKALPYIGREERLPDRAAWGFSGPDGFRLELRYQQWFSRARIPPDLRMFSSLSGVFIPDYIIVLRKDGKPVSWIILDAKYRSGGQAIDQGLADIHRYRDALRIRGLPANGAFIIVPALQDGNAPYVTPEYVENHSFGVLPITSTNWLKTAVNFLHISSISKS</sequence>
<dbReference type="InterPro" id="IPR007505">
    <property type="entry name" value="PDDEXK_7"/>
</dbReference>
<reference evidence="1" key="1">
    <citation type="journal article" date="2022" name="ISME J.">
        <title>Identification of active gaseous-alkane degraders at natural gas seeps.</title>
        <authorList>
            <person name="Farhan Ul Haque M."/>
            <person name="Hernandez M."/>
            <person name="Crombie A.T."/>
            <person name="Murrell J.C."/>
        </authorList>
    </citation>
    <scope>NUCLEOTIDE SEQUENCE</scope>
    <source>
        <strain evidence="1">PC2</strain>
    </source>
</reference>
<keyword evidence="2" id="KW-1185">Reference proteome</keyword>